<dbReference type="EMBL" id="BAABIC010000005">
    <property type="protein sequence ID" value="GAA4684738.1"/>
    <property type="molecule type" value="Genomic_DNA"/>
</dbReference>
<accession>A0ABP8WBR7</accession>
<feature type="compositionally biased region" description="Basic and acidic residues" evidence="1">
    <location>
        <begin position="1"/>
        <end position="37"/>
    </location>
</feature>
<organism evidence="2 3">
    <name type="scientific">Pseudonocardia yuanmonensis</name>
    <dbReference type="NCBI Taxonomy" id="1095914"/>
    <lineage>
        <taxon>Bacteria</taxon>
        <taxon>Bacillati</taxon>
        <taxon>Actinomycetota</taxon>
        <taxon>Actinomycetes</taxon>
        <taxon>Pseudonocardiales</taxon>
        <taxon>Pseudonocardiaceae</taxon>
        <taxon>Pseudonocardia</taxon>
    </lineage>
</organism>
<evidence type="ECO:0000256" key="1">
    <source>
        <dbReference type="SAM" id="MobiDB-lite"/>
    </source>
</evidence>
<keyword evidence="3" id="KW-1185">Reference proteome</keyword>
<feature type="region of interest" description="Disordered" evidence="1">
    <location>
        <begin position="1"/>
        <end position="62"/>
    </location>
</feature>
<evidence type="ECO:0000313" key="2">
    <source>
        <dbReference type="EMBL" id="GAA4684738.1"/>
    </source>
</evidence>
<proteinExistence type="predicted"/>
<name>A0ABP8WBR7_9PSEU</name>
<feature type="region of interest" description="Disordered" evidence="1">
    <location>
        <begin position="91"/>
        <end position="112"/>
    </location>
</feature>
<protein>
    <submittedName>
        <fullName evidence="2">Uncharacterized protein</fullName>
    </submittedName>
</protein>
<evidence type="ECO:0000313" key="3">
    <source>
        <dbReference type="Proteomes" id="UP001500325"/>
    </source>
</evidence>
<comment type="caution">
    <text evidence="2">The sequence shown here is derived from an EMBL/GenBank/DDBJ whole genome shotgun (WGS) entry which is preliminary data.</text>
</comment>
<feature type="compositionally biased region" description="Basic and acidic residues" evidence="1">
    <location>
        <begin position="94"/>
        <end position="105"/>
    </location>
</feature>
<sequence length="112" mass="11952">MKPGGLEERGDGGGERPRPVGDDHRAVQRRVQADHPRAGQLPGGTRAGDQGRARPGGDQLPQRLPVRALHDGAPGLLAQLPAQPAVAQLRHERHLGEPGRGERIGKVLRSRS</sequence>
<gene>
    <name evidence="2" type="ORF">GCM10023215_19550</name>
</gene>
<reference evidence="3" key="1">
    <citation type="journal article" date="2019" name="Int. J. Syst. Evol. Microbiol.">
        <title>The Global Catalogue of Microorganisms (GCM) 10K type strain sequencing project: providing services to taxonomists for standard genome sequencing and annotation.</title>
        <authorList>
            <consortium name="The Broad Institute Genomics Platform"/>
            <consortium name="The Broad Institute Genome Sequencing Center for Infectious Disease"/>
            <person name="Wu L."/>
            <person name="Ma J."/>
        </authorList>
    </citation>
    <scope>NUCLEOTIDE SEQUENCE [LARGE SCALE GENOMIC DNA]</scope>
    <source>
        <strain evidence="3">JCM 18055</strain>
    </source>
</reference>
<dbReference type="Proteomes" id="UP001500325">
    <property type="component" value="Unassembled WGS sequence"/>
</dbReference>